<dbReference type="GO" id="GO:0046872">
    <property type="term" value="F:metal ion binding"/>
    <property type="evidence" value="ECO:0007669"/>
    <property type="project" value="UniProtKB-KW"/>
</dbReference>
<keyword evidence="6 8" id="KW-0456">Lyase</keyword>
<evidence type="ECO:0000256" key="6">
    <source>
        <dbReference type="ARBA" id="ARBA00023239"/>
    </source>
</evidence>
<dbReference type="InterPro" id="IPR033659">
    <property type="entry name" value="Ferrochelatase_N"/>
</dbReference>
<dbReference type="HAMAP" id="MF_00323">
    <property type="entry name" value="Ferrochelatase"/>
    <property type="match status" value="1"/>
</dbReference>
<dbReference type="Gene3D" id="3.40.50.1400">
    <property type="match status" value="2"/>
</dbReference>
<keyword evidence="4" id="KW-0408">Iron</keyword>
<dbReference type="CDD" id="cd00419">
    <property type="entry name" value="Ferrochelatase_C"/>
    <property type="match status" value="1"/>
</dbReference>
<dbReference type="GO" id="GO:0004325">
    <property type="term" value="F:ferrochelatase activity"/>
    <property type="evidence" value="ECO:0007669"/>
    <property type="project" value="InterPro"/>
</dbReference>
<evidence type="ECO:0000256" key="7">
    <source>
        <dbReference type="ARBA" id="ARBA00023244"/>
    </source>
</evidence>
<evidence type="ECO:0000256" key="5">
    <source>
        <dbReference type="ARBA" id="ARBA00023133"/>
    </source>
</evidence>
<dbReference type="InterPro" id="IPR001015">
    <property type="entry name" value="Ferrochelatase"/>
</dbReference>
<evidence type="ECO:0000313" key="8">
    <source>
        <dbReference type="EMBL" id="VAW56423.1"/>
    </source>
</evidence>
<dbReference type="InterPro" id="IPR033644">
    <property type="entry name" value="Ferrochelatase_C"/>
</dbReference>
<dbReference type="FunFam" id="3.40.50.1400:FF:000002">
    <property type="entry name" value="Ferrochelatase"/>
    <property type="match status" value="1"/>
</dbReference>
<dbReference type="GO" id="GO:0006783">
    <property type="term" value="P:heme biosynthetic process"/>
    <property type="evidence" value="ECO:0007669"/>
    <property type="project" value="UniProtKB-KW"/>
</dbReference>
<organism evidence="8">
    <name type="scientific">hydrothermal vent metagenome</name>
    <dbReference type="NCBI Taxonomy" id="652676"/>
    <lineage>
        <taxon>unclassified sequences</taxon>
        <taxon>metagenomes</taxon>
        <taxon>ecological metagenomes</taxon>
    </lineage>
</organism>
<keyword evidence="2" id="KW-0963">Cytoplasm</keyword>
<dbReference type="CDD" id="cd03411">
    <property type="entry name" value="Ferrochelatase_N"/>
    <property type="match status" value="1"/>
</dbReference>
<dbReference type="InterPro" id="IPR019772">
    <property type="entry name" value="Ferrochelatase_AS"/>
</dbReference>
<evidence type="ECO:0000256" key="2">
    <source>
        <dbReference type="ARBA" id="ARBA00022490"/>
    </source>
</evidence>
<name>A0A3B0WVM5_9ZZZZ</name>
<comment type="pathway">
    <text evidence="1">Porphyrin-containing compound metabolism; protoheme biosynthesis.</text>
</comment>
<dbReference type="AlphaFoldDB" id="A0A3B0WVM5"/>
<dbReference type="PROSITE" id="PS00534">
    <property type="entry name" value="FERROCHELATASE"/>
    <property type="match status" value="1"/>
</dbReference>
<accession>A0A3B0WVM5</accession>
<protein>
    <submittedName>
        <fullName evidence="8">Ferrochelatase, protoheme ferro-lyase</fullName>
        <ecNumber evidence="8">4.99.1.1</ecNumber>
    </submittedName>
</protein>
<keyword evidence="7" id="KW-0627">Porphyrin biosynthesis</keyword>
<dbReference type="EMBL" id="UOFF01000226">
    <property type="protein sequence ID" value="VAW56423.1"/>
    <property type="molecule type" value="Genomic_DNA"/>
</dbReference>
<evidence type="ECO:0000256" key="3">
    <source>
        <dbReference type="ARBA" id="ARBA00022723"/>
    </source>
</evidence>
<sequence length="371" mass="42495">MALYLNNTHKESTSDTPLGVLLINLGSPEAPTNRAVRKYLAEFLWDPRVVETPRPLWWLILHGYILRVRPKHTTAMYKKVWTDEGSPLISISRQQADKLDQKLQSQMKGTVLTDFAMRYGKPSIKAALLRLRSAGAKRIIILPMYPQYSATTTASVFDAVTSELQSWRWIPEMRFINNYHNQPAYIEALAKTIINYWSSRNRKPDMLIFSFHGIPKSCIDNGDPYYQQCQVTARLIAKKLLLKETQWKLTFQSRVGREEWLQPYTDNTMKQLAHKGVKSLDVVCPGFSADCLETLEEINMENREIFLSKGGESFDYIPCLNANDFHIKALADLIVQHSVGWPETTGRWEENIALDPTDNANKPFIKSGSKP</sequence>
<evidence type="ECO:0000256" key="4">
    <source>
        <dbReference type="ARBA" id="ARBA00023004"/>
    </source>
</evidence>
<keyword evidence="3" id="KW-0479">Metal-binding</keyword>
<reference evidence="8" key="1">
    <citation type="submission" date="2018-06" db="EMBL/GenBank/DDBJ databases">
        <authorList>
            <person name="Zhirakovskaya E."/>
        </authorList>
    </citation>
    <scope>NUCLEOTIDE SEQUENCE</scope>
</reference>
<dbReference type="Pfam" id="PF00762">
    <property type="entry name" value="Ferrochelatase"/>
    <property type="match status" value="1"/>
</dbReference>
<dbReference type="NCBIfam" id="TIGR00109">
    <property type="entry name" value="hemH"/>
    <property type="match status" value="1"/>
</dbReference>
<proteinExistence type="inferred from homology"/>
<keyword evidence="5" id="KW-0350">Heme biosynthesis</keyword>
<dbReference type="EC" id="4.99.1.1" evidence="8"/>
<dbReference type="SUPFAM" id="SSF53800">
    <property type="entry name" value="Chelatase"/>
    <property type="match status" value="1"/>
</dbReference>
<evidence type="ECO:0000256" key="1">
    <source>
        <dbReference type="ARBA" id="ARBA00004744"/>
    </source>
</evidence>
<gene>
    <name evidence="8" type="ORF">MNBD_GAMMA07-1879</name>
</gene>
<dbReference type="PANTHER" id="PTHR11108:SF1">
    <property type="entry name" value="FERROCHELATASE, MITOCHONDRIAL"/>
    <property type="match status" value="1"/>
</dbReference>
<dbReference type="PANTHER" id="PTHR11108">
    <property type="entry name" value="FERROCHELATASE"/>
    <property type="match status" value="1"/>
</dbReference>
<dbReference type="UniPathway" id="UPA00252"/>